<sequence>MYLSCGSQQRIGYQTALLFPGIETVVGDARPARFRSSPLEQINARLRRAEQTTAGTPDRDTYLNVVPFDDQFHLSGTPATRFTLTEDTTSRLRTDSWCQCARRKNTARFERWNDTTLEECGVVHAARRCRRLVRID</sequence>
<evidence type="ECO:0000313" key="2">
    <source>
        <dbReference type="Proteomes" id="UP001500729"/>
    </source>
</evidence>
<proteinExistence type="predicted"/>
<gene>
    <name evidence="1" type="ORF">GCM10009533_68680</name>
</gene>
<dbReference type="EMBL" id="BAAAGS010000097">
    <property type="protein sequence ID" value="GAA0562337.1"/>
    <property type="molecule type" value="Genomic_DNA"/>
</dbReference>
<accession>A0ABN1EA92</accession>
<evidence type="ECO:0000313" key="1">
    <source>
        <dbReference type="EMBL" id="GAA0562337.1"/>
    </source>
</evidence>
<organism evidence="1 2">
    <name type="scientific">Saccharopolyspora erythraea</name>
    <name type="common">Streptomyces erythraeus</name>
    <dbReference type="NCBI Taxonomy" id="1836"/>
    <lineage>
        <taxon>Bacteria</taxon>
        <taxon>Bacillati</taxon>
        <taxon>Actinomycetota</taxon>
        <taxon>Actinomycetes</taxon>
        <taxon>Pseudonocardiales</taxon>
        <taxon>Pseudonocardiaceae</taxon>
        <taxon>Saccharopolyspora</taxon>
    </lineage>
</organism>
<comment type="caution">
    <text evidence="1">The sequence shown here is derived from an EMBL/GenBank/DDBJ whole genome shotgun (WGS) entry which is preliminary data.</text>
</comment>
<name>A0ABN1EA92_SACER</name>
<reference evidence="1 2" key="1">
    <citation type="journal article" date="2019" name="Int. J. Syst. Evol. Microbiol.">
        <title>The Global Catalogue of Microorganisms (GCM) 10K type strain sequencing project: providing services to taxonomists for standard genome sequencing and annotation.</title>
        <authorList>
            <consortium name="The Broad Institute Genomics Platform"/>
            <consortium name="The Broad Institute Genome Sequencing Center for Infectious Disease"/>
            <person name="Wu L."/>
            <person name="Ma J."/>
        </authorList>
    </citation>
    <scope>NUCLEOTIDE SEQUENCE [LARGE SCALE GENOMIC DNA]</scope>
    <source>
        <strain evidence="1 2">JCM 10303</strain>
    </source>
</reference>
<keyword evidence="2" id="KW-1185">Reference proteome</keyword>
<protein>
    <submittedName>
        <fullName evidence="1">Uncharacterized protein</fullName>
    </submittedName>
</protein>
<dbReference type="Proteomes" id="UP001500729">
    <property type="component" value="Unassembled WGS sequence"/>
</dbReference>